<evidence type="ECO:0000256" key="2">
    <source>
        <dbReference type="ARBA" id="ARBA00022801"/>
    </source>
</evidence>
<dbReference type="PANTHER" id="PTHR42693:SF53">
    <property type="entry name" value="ENDO-4-O-SULFATASE"/>
    <property type="match status" value="1"/>
</dbReference>
<accession>W4MEK5</accession>
<name>W4MEK5_9BACT</name>
<evidence type="ECO:0000259" key="3">
    <source>
        <dbReference type="Pfam" id="PF00884"/>
    </source>
</evidence>
<keyword evidence="2" id="KW-0378">Hydrolase</keyword>
<reference evidence="4 5" key="1">
    <citation type="journal article" date="2014" name="Nature">
        <title>An environmental bacterial taxon with a large and distinct metabolic repertoire.</title>
        <authorList>
            <person name="Wilson M.C."/>
            <person name="Mori T."/>
            <person name="Ruckert C."/>
            <person name="Uria A.R."/>
            <person name="Helf M.J."/>
            <person name="Takada K."/>
            <person name="Gernert C."/>
            <person name="Steffens U.A."/>
            <person name="Heycke N."/>
            <person name="Schmitt S."/>
            <person name="Rinke C."/>
            <person name="Helfrich E.J."/>
            <person name="Brachmann A.O."/>
            <person name="Gurgui C."/>
            <person name="Wakimoto T."/>
            <person name="Kracht M."/>
            <person name="Crusemann M."/>
            <person name="Hentschel U."/>
            <person name="Abe I."/>
            <person name="Matsunaga S."/>
            <person name="Kalinowski J."/>
            <person name="Takeyama H."/>
            <person name="Piel J."/>
        </authorList>
    </citation>
    <scope>NUCLEOTIDE SEQUENCE [LARGE SCALE GENOMIC DNA]</scope>
    <source>
        <strain evidence="5">TSY2</strain>
    </source>
</reference>
<feature type="domain" description="Sulfatase N-terminal" evidence="3">
    <location>
        <begin position="3"/>
        <end position="400"/>
    </location>
</feature>
<dbReference type="SUPFAM" id="SSF53649">
    <property type="entry name" value="Alkaline phosphatase-like"/>
    <property type="match status" value="1"/>
</dbReference>
<comment type="similarity">
    <text evidence="1">Belongs to the sulfatase family.</text>
</comment>
<protein>
    <recommendedName>
        <fullName evidence="3">Sulfatase N-terminal domain-containing protein</fullName>
    </recommendedName>
</protein>
<keyword evidence="5" id="KW-1185">Reference proteome</keyword>
<gene>
    <name evidence="4" type="ORF">ETSY2_04315</name>
</gene>
<dbReference type="InterPro" id="IPR017850">
    <property type="entry name" value="Alkaline_phosphatase_core_sf"/>
</dbReference>
<dbReference type="InterPro" id="IPR050738">
    <property type="entry name" value="Sulfatase"/>
</dbReference>
<dbReference type="GO" id="GO:0004065">
    <property type="term" value="F:arylsulfatase activity"/>
    <property type="evidence" value="ECO:0007669"/>
    <property type="project" value="TreeGrafter"/>
</dbReference>
<evidence type="ECO:0000313" key="5">
    <source>
        <dbReference type="Proteomes" id="UP000019140"/>
    </source>
</evidence>
<dbReference type="Proteomes" id="UP000019140">
    <property type="component" value="Unassembled WGS sequence"/>
</dbReference>
<dbReference type="Gene3D" id="3.40.720.10">
    <property type="entry name" value="Alkaline Phosphatase, subunit A"/>
    <property type="match status" value="2"/>
</dbReference>
<dbReference type="EMBL" id="AZHX01000173">
    <property type="protein sequence ID" value="ETX08620.1"/>
    <property type="molecule type" value="Genomic_DNA"/>
</dbReference>
<feature type="non-terminal residue" evidence="4">
    <location>
        <position position="1"/>
    </location>
</feature>
<proteinExistence type="inferred from homology"/>
<comment type="caution">
    <text evidence="4">The sequence shown here is derived from an EMBL/GenBank/DDBJ whole genome shotgun (WGS) entry which is preliminary data.</text>
</comment>
<dbReference type="HOGENOM" id="CLU_430575_0_0_7"/>
<dbReference type="InterPro" id="IPR000917">
    <property type="entry name" value="Sulfatase_N"/>
</dbReference>
<evidence type="ECO:0000313" key="4">
    <source>
        <dbReference type="EMBL" id="ETX08620.1"/>
    </source>
</evidence>
<evidence type="ECO:0000256" key="1">
    <source>
        <dbReference type="ARBA" id="ARBA00008779"/>
    </source>
</evidence>
<dbReference type="PANTHER" id="PTHR42693">
    <property type="entry name" value="ARYLSULFATASE FAMILY MEMBER"/>
    <property type="match status" value="1"/>
</dbReference>
<organism evidence="4 5">
    <name type="scientific">Candidatus Entotheonella gemina</name>
    <dbReference type="NCBI Taxonomy" id="1429439"/>
    <lineage>
        <taxon>Bacteria</taxon>
        <taxon>Pseudomonadati</taxon>
        <taxon>Nitrospinota/Tectimicrobiota group</taxon>
        <taxon>Candidatus Tectimicrobiota</taxon>
        <taxon>Candidatus Entotheonellia</taxon>
        <taxon>Candidatus Entotheonellales</taxon>
        <taxon>Candidatus Entotheonellaceae</taxon>
        <taxon>Candidatus Entotheonella</taxon>
    </lineage>
</organism>
<dbReference type="Gene3D" id="3.30.1120.10">
    <property type="match status" value="1"/>
</dbReference>
<dbReference type="PATRIC" id="fig|1429439.4.peg.735"/>
<dbReference type="AlphaFoldDB" id="W4MEK5"/>
<sequence length="635" mass="70294">AASSACVPSRTVIFSGQYGTRTGATQTDGGFKDGADPDFPWLDPEAFPTLGSWMRASGYTTHYFGKWHVSGEAPPDLEAYGFSDWDLSYPDPHGSLPNNLGYYRDYQFEDLTTSFLRRQGLGVPYDIGHATQNAAANDPDREGEIPKPKEPAAPWFAVCSFTNPHDIGGYPALPRQVYDSVVEGAPYTLAVPPQGAKAELPHTGTMAIELNRLGFPQNNANVSPTWDEALHNKPDCQLDYAYKMGLALTAQAAHSAAMQTDLSPEEKWDYAVDLTLNANEMGIPLALTDNPEHACRAFMQYYACLMHEVDRHINAVLRALDESGQADNTIVIFTPDHGEYGGAHHMMTEKWHTSYDEFLHVPMVVRFPTDLYLVPGGVKQVSDPTSHVDILPTVLGLAGVDAEKRGEIKTDLMGTHSTVLDPVGADLSRRILGEEDIVKMPGSDDEREGVLFMTHDTITEPLPPKIEPLSRQLEPVNTNGTAEFSGYAVFLAAVEKLRAGGDGYPEEVEHLAEGPVTQPNHVHSVVSKDGWKFVRYFDPEHEEKGMTRKNQYELYNLNADPNEQYNLLIYNAAGEDFPKVVDTEDLPEDLRDASGNIRKKAKEMMELLTRLEEQMLPMPLEAGARSDKQELVRQS</sequence>
<dbReference type="Pfam" id="PF00884">
    <property type="entry name" value="Sulfatase"/>
    <property type="match status" value="1"/>
</dbReference>